<proteinExistence type="predicted"/>
<dbReference type="Proteomes" id="UP000229498">
    <property type="component" value="Unassembled WGS sequence"/>
</dbReference>
<dbReference type="Pfam" id="PF10082">
    <property type="entry name" value="BBP2_2"/>
    <property type="match status" value="1"/>
</dbReference>
<dbReference type="AlphaFoldDB" id="A0A2M9G5I9"/>
<protein>
    <recommendedName>
        <fullName evidence="4">Autotransporter domain-containing protein</fullName>
    </recommendedName>
</protein>
<keyword evidence="3" id="KW-1185">Reference proteome</keyword>
<name>A0A2M9G5I9_9PROT</name>
<dbReference type="InterPro" id="IPR018759">
    <property type="entry name" value="BBP2_2"/>
</dbReference>
<gene>
    <name evidence="2" type="ORF">CVT23_03660</name>
</gene>
<evidence type="ECO:0008006" key="4">
    <source>
        <dbReference type="Google" id="ProtNLM"/>
    </source>
</evidence>
<evidence type="ECO:0000313" key="2">
    <source>
        <dbReference type="EMBL" id="PJK30971.1"/>
    </source>
</evidence>
<comment type="caution">
    <text evidence="2">The sequence shown here is derived from an EMBL/GenBank/DDBJ whole genome shotgun (WGS) entry which is preliminary data.</text>
</comment>
<feature type="chain" id="PRO_5014987095" description="Autotransporter domain-containing protein" evidence="1">
    <location>
        <begin position="34"/>
        <end position="317"/>
    </location>
</feature>
<keyword evidence="1" id="KW-0732">Signal</keyword>
<evidence type="ECO:0000256" key="1">
    <source>
        <dbReference type="SAM" id="SignalP"/>
    </source>
</evidence>
<evidence type="ECO:0000313" key="3">
    <source>
        <dbReference type="Proteomes" id="UP000229498"/>
    </source>
</evidence>
<feature type="signal peptide" evidence="1">
    <location>
        <begin position="1"/>
        <end position="33"/>
    </location>
</feature>
<dbReference type="SUPFAM" id="SSF56935">
    <property type="entry name" value="Porins"/>
    <property type="match status" value="1"/>
</dbReference>
<sequence length="317" mass="34727">MIELRKHKKTMSAGGAIFAAALGLSAVTSGAGAADWSTTFLSINQAEYLDNFVADELNAAIRESDVRLSTNNRVTIQGRLDNNVSVRVGGNLLYFQHIDRTDQDSLGVGGFADVAKRFGAMTARAGYFGNYRRKDGVDQFVENGALLSLTYNPSRVYTLSAQGRVAYRDFDDQNFGGLDQARGDVFLRAYWYPFQDATYLGAELGAIRENAETDFNATTSFLAGVRASHHVTERTALSARLRYRVKDFDSGNPAVQGGLTREDEIIEAFGRVDYDFSRNVRAFAEAGVVDQSSNINNQSFTGPRASIGVRLLFSTGR</sequence>
<organism evidence="2 3">
    <name type="scientific">Minwuia thermotolerans</name>
    <dbReference type="NCBI Taxonomy" id="2056226"/>
    <lineage>
        <taxon>Bacteria</taxon>
        <taxon>Pseudomonadati</taxon>
        <taxon>Pseudomonadota</taxon>
        <taxon>Alphaproteobacteria</taxon>
        <taxon>Minwuiales</taxon>
        <taxon>Minwuiaceae</taxon>
        <taxon>Minwuia</taxon>
    </lineage>
</organism>
<dbReference type="RefSeq" id="WP_109792560.1">
    <property type="nucleotide sequence ID" value="NZ_PHIG01000011.1"/>
</dbReference>
<reference evidence="2 3" key="1">
    <citation type="submission" date="2017-11" db="EMBL/GenBank/DDBJ databases">
        <title>Draft genome sequence of Rhizobiales bacterium SY3-13.</title>
        <authorList>
            <person name="Sun C."/>
        </authorList>
    </citation>
    <scope>NUCLEOTIDE SEQUENCE [LARGE SCALE GENOMIC DNA]</scope>
    <source>
        <strain evidence="2 3">SY3-13</strain>
    </source>
</reference>
<dbReference type="EMBL" id="PHIG01000011">
    <property type="protein sequence ID" value="PJK30971.1"/>
    <property type="molecule type" value="Genomic_DNA"/>
</dbReference>
<accession>A0A2M9G5I9</accession>